<sequence>MTKPIKIKEEEVMSEESISTTDDEEDIEEPFLDLYEELKREQSMKEFYNPMLKPRLWRLEFFIKYIHNLESQKQKNFYLVSFGNNANWTQKQMSISYNDLENFGLGIKMGQLKGLVFREL</sequence>
<dbReference type="KEGG" id="pfh:PFHG_05550"/>
<name>A0A0L7KM82_PLAFX</name>
<organism evidence="1 2">
    <name type="scientific">Plasmodium falciparum (isolate HB3)</name>
    <dbReference type="NCBI Taxonomy" id="137071"/>
    <lineage>
        <taxon>Eukaryota</taxon>
        <taxon>Sar</taxon>
        <taxon>Alveolata</taxon>
        <taxon>Apicomplexa</taxon>
        <taxon>Aconoidasida</taxon>
        <taxon>Haemosporida</taxon>
        <taxon>Plasmodiidae</taxon>
        <taxon>Plasmodium</taxon>
        <taxon>Plasmodium (Laverania)</taxon>
    </lineage>
</organism>
<evidence type="ECO:0000313" key="2">
    <source>
        <dbReference type="Proteomes" id="UP000054289"/>
    </source>
</evidence>
<protein>
    <submittedName>
        <fullName evidence="1">Uncharacterized protein</fullName>
    </submittedName>
</protein>
<proteinExistence type="predicted"/>
<evidence type="ECO:0000313" key="1">
    <source>
        <dbReference type="EMBL" id="KOB64225.1"/>
    </source>
</evidence>
<reference evidence="2" key="2">
    <citation type="submission" date="2006-03" db="EMBL/GenBank/DDBJ databases">
        <title>The genome sequence of the Plasmodium falciparum HB3.</title>
        <authorList>
            <consortium name="The Broad Institute Genome Sequencing Platform"/>
            <person name="Birren B."/>
            <person name="Lander E."/>
            <person name="Galagan J."/>
            <person name="Nusbaum C."/>
            <person name="Devon K."/>
            <person name="Henn M."/>
            <person name="Jaffe D."/>
            <person name="Butler J."/>
            <person name="Alvarez P."/>
            <person name="Gnerre S."/>
            <person name="Grabherr M."/>
            <person name="Kleber M."/>
            <person name="Mauceli E."/>
            <person name="Brockman W."/>
            <person name="MacCallum I.A."/>
            <person name="Rounsley S."/>
            <person name="Young S."/>
            <person name="LaButti K."/>
            <person name="Pushparaj V."/>
            <person name="DeCaprio D."/>
            <person name="Crawford M."/>
            <person name="Koehrsen M."/>
            <person name="Engels R."/>
            <person name="Montgomery P."/>
            <person name="Pearson M."/>
            <person name="Howarth C."/>
            <person name="Larson L."/>
            <person name="Luoma S."/>
            <person name="White J."/>
            <person name="Kodira C."/>
            <person name="Zeng Q."/>
            <person name="Oleary S."/>
            <person name="Yandava C."/>
            <person name="Alvarado L."/>
            <person name="Wirth D."/>
            <person name="Volkman S."/>
            <person name="Hartl D."/>
        </authorList>
    </citation>
    <scope>NUCLEOTIDE SEQUENCE [LARGE SCALE GENOMIC DNA]</scope>
</reference>
<accession>A0A0L7KM82</accession>
<dbReference type="Proteomes" id="UP000054289">
    <property type="component" value="Unassembled WGS sequence"/>
</dbReference>
<dbReference type="AlphaFoldDB" id="A0A0L7KM82"/>
<dbReference type="EMBL" id="GG701163">
    <property type="protein sequence ID" value="KOB64225.1"/>
    <property type="molecule type" value="Genomic_DNA"/>
</dbReference>
<gene>
    <name evidence="1" type="ORF">PFHG_05550</name>
</gene>
<reference evidence="1 2" key="1">
    <citation type="submission" date="2006-03" db="EMBL/GenBank/DDBJ databases">
        <title>Annotation of Plasmodium falciparum HB3.</title>
        <authorList>
            <consortium name="The Broad Institute Genome Sequencing Platform"/>
            <person name="Volkman S.K."/>
            <person name="Neafsey D.E."/>
            <person name="Dash A.P."/>
            <person name="Chitnis C.E."/>
            <person name="Hartl D.L."/>
            <person name="Young S.K."/>
            <person name="Zeng Q."/>
            <person name="Koehrsen M."/>
            <person name="Alvarado L."/>
            <person name="Berlin A."/>
            <person name="Borenstein D."/>
            <person name="Chapman S.B."/>
            <person name="Chen Z."/>
            <person name="Engels R."/>
            <person name="Freedman E."/>
            <person name="Gellesch M."/>
            <person name="Goldberg J."/>
            <person name="Griggs A."/>
            <person name="Gujja S."/>
            <person name="Heilman E.R."/>
            <person name="Heiman D.I."/>
            <person name="Howarth C."/>
            <person name="Jen D."/>
            <person name="Larson L."/>
            <person name="Mehta T."/>
            <person name="Neiman D."/>
            <person name="Park D."/>
            <person name="Pearson M."/>
            <person name="Roberts A."/>
            <person name="Saif S."/>
            <person name="Shea T."/>
            <person name="Shenoy N."/>
            <person name="Sisk P."/>
            <person name="Stolte C."/>
            <person name="Sykes S."/>
            <person name="Walk T."/>
            <person name="White J."/>
            <person name="Yandava C."/>
            <person name="Haas B."/>
            <person name="Henn M.R."/>
            <person name="Nusbaum C."/>
            <person name="Birren B."/>
        </authorList>
    </citation>
    <scope>NUCLEOTIDE SEQUENCE [LARGE SCALE GENOMIC DNA]</scope>
    <source>
        <strain evidence="1">HB3</strain>
    </source>
</reference>